<feature type="transmembrane region" description="Helical" evidence="5">
    <location>
        <begin position="233"/>
        <end position="253"/>
    </location>
</feature>
<gene>
    <name evidence="6" type="ORF">PV04_07614</name>
</gene>
<dbReference type="AlphaFoldDB" id="A0A0D2FBF1"/>
<name>A0A0D2FBF1_9EURO</name>
<evidence type="ECO:0000256" key="5">
    <source>
        <dbReference type="SAM" id="Phobius"/>
    </source>
</evidence>
<reference evidence="6 7" key="1">
    <citation type="submission" date="2015-01" db="EMBL/GenBank/DDBJ databases">
        <title>The Genome Sequence of Capronia semiimmersa CBS27337.</title>
        <authorList>
            <consortium name="The Broad Institute Genomics Platform"/>
            <person name="Cuomo C."/>
            <person name="de Hoog S."/>
            <person name="Gorbushina A."/>
            <person name="Stielow B."/>
            <person name="Teixiera M."/>
            <person name="Abouelleil A."/>
            <person name="Chapman S.B."/>
            <person name="Priest M."/>
            <person name="Young S.K."/>
            <person name="Wortman J."/>
            <person name="Nusbaum C."/>
            <person name="Birren B."/>
        </authorList>
    </citation>
    <scope>NUCLEOTIDE SEQUENCE [LARGE SCALE GENOMIC DNA]</scope>
    <source>
        <strain evidence="6 7">CBS 27337</strain>
    </source>
</reference>
<comment type="subcellular location">
    <subcellularLocation>
        <location evidence="1">Membrane</location>
        <topology evidence="1">Multi-pass membrane protein</topology>
    </subcellularLocation>
</comment>
<dbReference type="Gene3D" id="1.20.1250.20">
    <property type="entry name" value="MFS general substrate transporter like domains"/>
    <property type="match status" value="1"/>
</dbReference>
<protein>
    <recommendedName>
        <fullName evidence="8">Major facilitator superfamily (MFS) profile domain-containing protein</fullName>
    </recommendedName>
</protein>
<feature type="transmembrane region" description="Helical" evidence="5">
    <location>
        <begin position="300"/>
        <end position="319"/>
    </location>
</feature>
<evidence type="ECO:0000313" key="6">
    <source>
        <dbReference type="EMBL" id="KIW65348.1"/>
    </source>
</evidence>
<dbReference type="HOGENOM" id="CLU_013756_2_1_1"/>
<dbReference type="PANTHER" id="PTHR23507:SF1">
    <property type="entry name" value="FI18259P1-RELATED"/>
    <property type="match status" value="1"/>
</dbReference>
<sequence>MLPSEGRHGSDEEGVTEAAPLLNAPDNGDNHQDKTHATSKLLLRIYVIIFCLNLGVQILQPAQIQIYESIYCSQWYERHPVDELPGHSHIPESYCKITQVQTQISTLKGWLEFFNAAPGLLLSIPMGILTDKIGRRRLMILNMTILCLTQIWITFVTWFDGRIPLRAIWLGASLNLLSGGTIVTELLYVCILMDISSRDQVAETFFRTTAFGQFSKVVGPFIAAALMRFDPWLAVYCGLSFLVITVILATSIPETLHWRTKPRDAPVETHEHQADQDSNLTPRKPRFMALRHLLKVWSDWRLVFVALTYPFRLVCYALGDLLQRYISDRYGWTLADATLVYSVQAVAAGLVLFTVLPFISGHIDRRFRYSIIQKNVVLSRAALLVMSVAYALIGLAPTALLTFVGLLIETLSTGFPATLRAIAAALVGDDDRGRVFSVLAIAETLSIMMAYPVTATLFNIGIEKGGGPWLGLPYDVISVAAAVAFIGMCLVRFERPVQL</sequence>
<feature type="transmembrane region" description="Helical" evidence="5">
    <location>
        <begin position="167"/>
        <end position="193"/>
    </location>
</feature>
<evidence type="ECO:0008006" key="8">
    <source>
        <dbReference type="Google" id="ProtNLM"/>
    </source>
</evidence>
<dbReference type="GO" id="GO:0022857">
    <property type="term" value="F:transmembrane transporter activity"/>
    <property type="evidence" value="ECO:0007669"/>
    <property type="project" value="InterPro"/>
</dbReference>
<dbReference type="PANTHER" id="PTHR23507">
    <property type="entry name" value="ZGC:174356"/>
    <property type="match status" value="1"/>
</dbReference>
<feature type="transmembrane region" description="Helical" evidence="5">
    <location>
        <begin position="205"/>
        <end position="227"/>
    </location>
</feature>
<feature type="transmembrane region" description="Helical" evidence="5">
    <location>
        <begin position="140"/>
        <end position="161"/>
    </location>
</feature>
<dbReference type="EMBL" id="KN846960">
    <property type="protein sequence ID" value="KIW65348.1"/>
    <property type="molecule type" value="Genomic_DNA"/>
</dbReference>
<evidence type="ECO:0000313" key="7">
    <source>
        <dbReference type="Proteomes" id="UP000054266"/>
    </source>
</evidence>
<feature type="transmembrane region" description="Helical" evidence="5">
    <location>
        <begin position="381"/>
        <end position="408"/>
    </location>
</feature>
<dbReference type="Pfam" id="PF07690">
    <property type="entry name" value="MFS_1"/>
    <property type="match status" value="1"/>
</dbReference>
<organism evidence="6 7">
    <name type="scientific">Phialophora macrospora</name>
    <dbReference type="NCBI Taxonomy" id="1851006"/>
    <lineage>
        <taxon>Eukaryota</taxon>
        <taxon>Fungi</taxon>
        <taxon>Dikarya</taxon>
        <taxon>Ascomycota</taxon>
        <taxon>Pezizomycotina</taxon>
        <taxon>Eurotiomycetes</taxon>
        <taxon>Chaetothyriomycetidae</taxon>
        <taxon>Chaetothyriales</taxon>
        <taxon>Herpotrichiellaceae</taxon>
        <taxon>Phialophora</taxon>
    </lineage>
</organism>
<evidence type="ECO:0000256" key="3">
    <source>
        <dbReference type="ARBA" id="ARBA00022989"/>
    </source>
</evidence>
<feature type="transmembrane region" description="Helical" evidence="5">
    <location>
        <begin position="435"/>
        <end position="460"/>
    </location>
</feature>
<dbReference type="SUPFAM" id="SSF103473">
    <property type="entry name" value="MFS general substrate transporter"/>
    <property type="match status" value="1"/>
</dbReference>
<feature type="transmembrane region" description="Helical" evidence="5">
    <location>
        <begin position="472"/>
        <end position="493"/>
    </location>
</feature>
<accession>A0A0D2FBF1</accession>
<keyword evidence="3 5" id="KW-1133">Transmembrane helix</keyword>
<keyword evidence="7" id="KW-1185">Reference proteome</keyword>
<dbReference type="InterPro" id="IPR011701">
    <property type="entry name" value="MFS"/>
</dbReference>
<dbReference type="GO" id="GO:0016020">
    <property type="term" value="C:membrane"/>
    <property type="evidence" value="ECO:0007669"/>
    <property type="project" value="UniProtKB-SubCell"/>
</dbReference>
<proteinExistence type="predicted"/>
<evidence type="ECO:0000256" key="2">
    <source>
        <dbReference type="ARBA" id="ARBA00022692"/>
    </source>
</evidence>
<keyword evidence="2 5" id="KW-0812">Transmembrane</keyword>
<dbReference type="Proteomes" id="UP000054266">
    <property type="component" value="Unassembled WGS sequence"/>
</dbReference>
<evidence type="ECO:0000256" key="4">
    <source>
        <dbReference type="ARBA" id="ARBA00023136"/>
    </source>
</evidence>
<dbReference type="InterPro" id="IPR036259">
    <property type="entry name" value="MFS_trans_sf"/>
</dbReference>
<keyword evidence="4 5" id="KW-0472">Membrane</keyword>
<evidence type="ECO:0000256" key="1">
    <source>
        <dbReference type="ARBA" id="ARBA00004141"/>
    </source>
</evidence>
<feature type="transmembrane region" description="Helical" evidence="5">
    <location>
        <begin position="339"/>
        <end position="360"/>
    </location>
</feature>